<evidence type="ECO:0000313" key="1">
    <source>
        <dbReference type="EMBL" id="GGA07139.1"/>
    </source>
</evidence>
<sequence>MIKNLVIHIGDPKNGSSSIQDAVARGLWKCEAKTIAQSHFRNEVGLAKSVRRKASIEMREKRFSALSEWALNTEADYGVVSSEFFSQVRPEIFKEVLTEYLPEFVENMRILAYVRPHADRFVSTYAQRVKNGMFVRDMAPLLNTLSTDSALNYHSRFSDWKDSFGERLTVRPFIRDALNDNDVVSDFFHFVLEGTPFALRDPGITNRSLNVSQIAAMRVFREL</sequence>
<comment type="caution">
    <text evidence="1">The sequence shown here is derived from an EMBL/GenBank/DDBJ whole genome shotgun (WGS) entry which is preliminary data.</text>
</comment>
<dbReference type="RefSeq" id="WP_188670369.1">
    <property type="nucleotide sequence ID" value="NZ_BMKA01000001.1"/>
</dbReference>
<dbReference type="InterPro" id="IPR027417">
    <property type="entry name" value="P-loop_NTPase"/>
</dbReference>
<proteinExistence type="predicted"/>
<dbReference type="SUPFAM" id="SSF52540">
    <property type="entry name" value="P-loop containing nucleoside triphosphate hydrolases"/>
    <property type="match status" value="1"/>
</dbReference>
<reference evidence="1" key="1">
    <citation type="journal article" date="2014" name="Int. J. Syst. Evol. Microbiol.">
        <title>Complete genome sequence of Corynebacterium casei LMG S-19264T (=DSM 44701T), isolated from a smear-ripened cheese.</title>
        <authorList>
            <consortium name="US DOE Joint Genome Institute (JGI-PGF)"/>
            <person name="Walter F."/>
            <person name="Albersmeier A."/>
            <person name="Kalinowski J."/>
            <person name="Ruckert C."/>
        </authorList>
    </citation>
    <scope>NUCLEOTIDE SEQUENCE</scope>
    <source>
        <strain evidence="1">CGMCC 1.15880</strain>
    </source>
</reference>
<evidence type="ECO:0000313" key="2">
    <source>
        <dbReference type="Proteomes" id="UP000628017"/>
    </source>
</evidence>
<dbReference type="AlphaFoldDB" id="A0A916QSC6"/>
<dbReference type="Proteomes" id="UP000628017">
    <property type="component" value="Unassembled WGS sequence"/>
</dbReference>
<evidence type="ECO:0008006" key="3">
    <source>
        <dbReference type="Google" id="ProtNLM"/>
    </source>
</evidence>
<name>A0A916QSC6_9RHOB</name>
<gene>
    <name evidence="1" type="ORF">GCM10011498_03750</name>
</gene>
<reference evidence="1" key="2">
    <citation type="submission" date="2020-09" db="EMBL/GenBank/DDBJ databases">
        <authorList>
            <person name="Sun Q."/>
            <person name="Zhou Y."/>
        </authorList>
    </citation>
    <scope>NUCLEOTIDE SEQUENCE</scope>
    <source>
        <strain evidence="1">CGMCC 1.15880</strain>
    </source>
</reference>
<organism evidence="1 2">
    <name type="scientific">Neptunicoccus cionae</name>
    <dbReference type="NCBI Taxonomy" id="2035344"/>
    <lineage>
        <taxon>Bacteria</taxon>
        <taxon>Pseudomonadati</taxon>
        <taxon>Pseudomonadota</taxon>
        <taxon>Alphaproteobacteria</taxon>
        <taxon>Rhodobacterales</taxon>
        <taxon>Paracoccaceae</taxon>
        <taxon>Neptunicoccus</taxon>
    </lineage>
</organism>
<protein>
    <recommendedName>
        <fullName evidence="3">Sulfotransferase family protein</fullName>
    </recommendedName>
</protein>
<accession>A0A916QSC6</accession>
<keyword evidence="2" id="KW-1185">Reference proteome</keyword>
<dbReference type="EMBL" id="BMKA01000001">
    <property type="protein sequence ID" value="GGA07139.1"/>
    <property type="molecule type" value="Genomic_DNA"/>
</dbReference>